<reference evidence="3" key="1">
    <citation type="journal article" date="2023" name="Mol. Biol. Evol.">
        <title>Third-Generation Sequencing Reveals the Adaptive Role of the Epigenome in Three Deep-Sea Polychaetes.</title>
        <authorList>
            <person name="Perez M."/>
            <person name="Aroh O."/>
            <person name="Sun Y."/>
            <person name="Lan Y."/>
            <person name="Juniper S.K."/>
            <person name="Young C.R."/>
            <person name="Angers B."/>
            <person name="Qian P.Y."/>
        </authorList>
    </citation>
    <scope>NUCLEOTIDE SEQUENCE</scope>
    <source>
        <strain evidence="3">R07B-5</strain>
    </source>
</reference>
<dbReference type="PRINTS" id="PR00080">
    <property type="entry name" value="SDRFAMILY"/>
</dbReference>
<evidence type="ECO:0008006" key="5">
    <source>
        <dbReference type="Google" id="ProtNLM"/>
    </source>
</evidence>
<evidence type="ECO:0000256" key="2">
    <source>
        <dbReference type="ARBA" id="ARBA00023002"/>
    </source>
</evidence>
<dbReference type="PANTHER" id="PTHR43943:SF2">
    <property type="entry name" value="DEHYDROGENASE_REDUCTASE 4"/>
    <property type="match status" value="1"/>
</dbReference>
<dbReference type="PANTHER" id="PTHR43943">
    <property type="entry name" value="DEHYDROGENASE/REDUCTASE (SDR FAMILY) MEMBER 4"/>
    <property type="match status" value="1"/>
</dbReference>
<keyword evidence="2" id="KW-0560">Oxidoreductase</keyword>
<organism evidence="3 4">
    <name type="scientific">Ridgeia piscesae</name>
    <name type="common">Tubeworm</name>
    <dbReference type="NCBI Taxonomy" id="27915"/>
    <lineage>
        <taxon>Eukaryota</taxon>
        <taxon>Metazoa</taxon>
        <taxon>Spiralia</taxon>
        <taxon>Lophotrochozoa</taxon>
        <taxon>Annelida</taxon>
        <taxon>Polychaeta</taxon>
        <taxon>Sedentaria</taxon>
        <taxon>Canalipalpata</taxon>
        <taxon>Sabellida</taxon>
        <taxon>Siboglinidae</taxon>
        <taxon>Ridgeia</taxon>
    </lineage>
</organism>
<proteinExistence type="inferred from homology"/>
<dbReference type="GO" id="GO:0004090">
    <property type="term" value="F:carbonyl reductase (NADPH) activity"/>
    <property type="evidence" value="ECO:0007669"/>
    <property type="project" value="TreeGrafter"/>
</dbReference>
<keyword evidence="4" id="KW-1185">Reference proteome</keyword>
<dbReference type="Gene3D" id="3.40.50.720">
    <property type="entry name" value="NAD(P)-binding Rossmann-like Domain"/>
    <property type="match status" value="1"/>
</dbReference>
<dbReference type="Pfam" id="PF13561">
    <property type="entry name" value="adh_short_C2"/>
    <property type="match status" value="1"/>
</dbReference>
<comment type="similarity">
    <text evidence="1">Belongs to the short-chain dehydrogenases/reductases (SDR) family.</text>
</comment>
<dbReference type="PROSITE" id="PS00061">
    <property type="entry name" value="ADH_SHORT"/>
    <property type="match status" value="1"/>
</dbReference>
<dbReference type="NCBIfam" id="NF005559">
    <property type="entry name" value="PRK07231.1"/>
    <property type="match status" value="1"/>
</dbReference>
<evidence type="ECO:0000313" key="4">
    <source>
        <dbReference type="Proteomes" id="UP001209878"/>
    </source>
</evidence>
<dbReference type="EMBL" id="JAODUO010000053">
    <property type="protein sequence ID" value="KAK2191353.1"/>
    <property type="molecule type" value="Genomic_DNA"/>
</dbReference>
<evidence type="ECO:0000256" key="1">
    <source>
        <dbReference type="ARBA" id="ARBA00006484"/>
    </source>
</evidence>
<gene>
    <name evidence="3" type="ORF">NP493_53g02007</name>
</gene>
<name>A0AAD9PAY5_RIDPI</name>
<dbReference type="SUPFAM" id="SSF51735">
    <property type="entry name" value="NAD(P)-binding Rossmann-fold domains"/>
    <property type="match status" value="1"/>
</dbReference>
<evidence type="ECO:0000313" key="3">
    <source>
        <dbReference type="EMBL" id="KAK2191353.1"/>
    </source>
</evidence>
<dbReference type="FunFam" id="3.40.50.720:FF:000084">
    <property type="entry name" value="Short-chain dehydrogenase reductase"/>
    <property type="match status" value="1"/>
</dbReference>
<dbReference type="Proteomes" id="UP001209878">
    <property type="component" value="Unassembled WGS sequence"/>
</dbReference>
<sequence length="270" mass="28563">MLSYKCEGPLDVSKAVRPDIVASATSTLLTGKHILIGFAIAERLGRDGAHVIVSSRKKENVEGAVDKLKAKKLSVSGIVCHVGNDAARKNLVEQTVREQGGVDILVSNAGINPVFGPILEMSGEAWDKILDINVKVGCLLAKEVVPHMKVRGGGSIVFVSSIAGYTPLKFLGAYSVSKTALLGLTKVLAEECAPDAIRVNCLAPGIIKTGFSSALWQNEDIHKQLINTIPMKRLGDPEECSGTVAFLVSDDARCITGETIVVSGGMTSRL</sequence>
<comment type="caution">
    <text evidence="3">The sequence shown here is derived from an EMBL/GenBank/DDBJ whole genome shotgun (WGS) entry which is preliminary data.</text>
</comment>
<accession>A0AAD9PAY5</accession>
<dbReference type="AlphaFoldDB" id="A0AAD9PAY5"/>
<protein>
    <recommendedName>
        <fullName evidence="5">Dehydrogenase/reductase SDR family member 4</fullName>
    </recommendedName>
</protein>
<dbReference type="InterPro" id="IPR036291">
    <property type="entry name" value="NAD(P)-bd_dom_sf"/>
</dbReference>
<dbReference type="InterPro" id="IPR002347">
    <property type="entry name" value="SDR_fam"/>
</dbReference>
<dbReference type="PRINTS" id="PR00081">
    <property type="entry name" value="GDHRDH"/>
</dbReference>
<dbReference type="InterPro" id="IPR020904">
    <property type="entry name" value="Sc_DH/Rdtase_CS"/>
</dbReference>